<dbReference type="InterPro" id="IPR036097">
    <property type="entry name" value="HisK_dim/P_sf"/>
</dbReference>
<feature type="transmembrane region" description="Helical" evidence="7">
    <location>
        <begin position="92"/>
        <end position="113"/>
    </location>
</feature>
<dbReference type="Gene3D" id="3.30.565.10">
    <property type="entry name" value="Histidine kinase-like ATPase, C-terminal domain"/>
    <property type="match status" value="1"/>
</dbReference>
<gene>
    <name evidence="10" type="ORF">SAMN05421880_102135</name>
</gene>
<proteinExistence type="predicted"/>
<dbReference type="GO" id="GO:0005886">
    <property type="term" value="C:plasma membrane"/>
    <property type="evidence" value="ECO:0007669"/>
    <property type="project" value="TreeGrafter"/>
</dbReference>
<dbReference type="SUPFAM" id="SSF47384">
    <property type="entry name" value="Homodimeric domain of signal transducing histidine kinase"/>
    <property type="match status" value="1"/>
</dbReference>
<dbReference type="InterPro" id="IPR035965">
    <property type="entry name" value="PAS-like_dom_sf"/>
</dbReference>
<accession>A0A1I4LMY3</accession>
<dbReference type="InterPro" id="IPR005467">
    <property type="entry name" value="His_kinase_dom"/>
</dbReference>
<evidence type="ECO:0000256" key="2">
    <source>
        <dbReference type="ARBA" id="ARBA00012438"/>
    </source>
</evidence>
<dbReference type="Gene3D" id="3.40.50.2300">
    <property type="match status" value="1"/>
</dbReference>
<dbReference type="SMART" id="SM00387">
    <property type="entry name" value="HATPase_c"/>
    <property type="match status" value="1"/>
</dbReference>
<dbReference type="InterPro" id="IPR036890">
    <property type="entry name" value="HATPase_C_sf"/>
</dbReference>
<keyword evidence="4" id="KW-0808">Transferase</keyword>
<dbReference type="InterPro" id="IPR004358">
    <property type="entry name" value="Sig_transdc_His_kin-like_C"/>
</dbReference>
<dbReference type="PANTHER" id="PTHR43047:SF9">
    <property type="entry name" value="HISTIDINE KINASE"/>
    <property type="match status" value="1"/>
</dbReference>
<dbReference type="PROSITE" id="PS50110">
    <property type="entry name" value="RESPONSE_REGULATORY"/>
    <property type="match status" value="1"/>
</dbReference>
<feature type="domain" description="Response regulatory" evidence="9">
    <location>
        <begin position="574"/>
        <end position="692"/>
    </location>
</feature>
<feature type="transmembrane region" description="Helical" evidence="7">
    <location>
        <begin position="145"/>
        <end position="163"/>
    </location>
</feature>
<dbReference type="SUPFAM" id="SSF55785">
    <property type="entry name" value="PYP-like sensor domain (PAS domain)"/>
    <property type="match status" value="1"/>
</dbReference>
<dbReference type="CDD" id="cd00156">
    <property type="entry name" value="REC"/>
    <property type="match status" value="1"/>
</dbReference>
<dbReference type="Pfam" id="PF02518">
    <property type="entry name" value="HATPase_c"/>
    <property type="match status" value="1"/>
</dbReference>
<keyword evidence="5" id="KW-0418">Kinase</keyword>
<name>A0A1I4LMY3_9PROT</name>
<dbReference type="EMBL" id="FOUF01000002">
    <property type="protein sequence ID" value="SFL92173.1"/>
    <property type="molecule type" value="Genomic_DNA"/>
</dbReference>
<dbReference type="PROSITE" id="PS50109">
    <property type="entry name" value="HIS_KIN"/>
    <property type="match status" value="1"/>
</dbReference>
<dbReference type="InterPro" id="IPR011006">
    <property type="entry name" value="CheY-like_superfamily"/>
</dbReference>
<evidence type="ECO:0000256" key="4">
    <source>
        <dbReference type="ARBA" id="ARBA00022679"/>
    </source>
</evidence>
<feature type="domain" description="Histidine kinase" evidence="8">
    <location>
        <begin position="338"/>
        <end position="551"/>
    </location>
</feature>
<dbReference type="CDD" id="cd00082">
    <property type="entry name" value="HisKA"/>
    <property type="match status" value="1"/>
</dbReference>
<evidence type="ECO:0000259" key="8">
    <source>
        <dbReference type="PROSITE" id="PS50109"/>
    </source>
</evidence>
<dbReference type="SMART" id="SM00388">
    <property type="entry name" value="HisKA"/>
    <property type="match status" value="1"/>
</dbReference>
<dbReference type="Proteomes" id="UP000199561">
    <property type="component" value="Unassembled WGS sequence"/>
</dbReference>
<dbReference type="SUPFAM" id="SSF52172">
    <property type="entry name" value="CheY-like"/>
    <property type="match status" value="1"/>
</dbReference>
<dbReference type="InterPro" id="IPR003594">
    <property type="entry name" value="HATPase_dom"/>
</dbReference>
<feature type="transmembrane region" description="Helical" evidence="7">
    <location>
        <begin position="169"/>
        <end position="190"/>
    </location>
</feature>
<dbReference type="FunFam" id="3.30.565.10:FF:000049">
    <property type="entry name" value="Two-component sensor histidine kinase"/>
    <property type="match status" value="1"/>
</dbReference>
<evidence type="ECO:0000256" key="6">
    <source>
        <dbReference type="PROSITE-ProRule" id="PRU00169"/>
    </source>
</evidence>
<evidence type="ECO:0000256" key="3">
    <source>
        <dbReference type="ARBA" id="ARBA00022553"/>
    </source>
</evidence>
<keyword evidence="3 6" id="KW-0597">Phosphoprotein</keyword>
<dbReference type="InterPro" id="IPR003661">
    <property type="entry name" value="HisK_dim/P_dom"/>
</dbReference>
<feature type="transmembrane region" description="Helical" evidence="7">
    <location>
        <begin position="28"/>
        <end position="46"/>
    </location>
</feature>
<feature type="transmembrane region" description="Helical" evidence="7">
    <location>
        <begin position="52"/>
        <end position="71"/>
    </location>
</feature>
<dbReference type="Pfam" id="PF12860">
    <property type="entry name" value="PAS_7"/>
    <property type="match status" value="1"/>
</dbReference>
<evidence type="ECO:0000313" key="11">
    <source>
        <dbReference type="Proteomes" id="UP000199561"/>
    </source>
</evidence>
<evidence type="ECO:0000256" key="5">
    <source>
        <dbReference type="ARBA" id="ARBA00022777"/>
    </source>
</evidence>
<evidence type="ECO:0000256" key="7">
    <source>
        <dbReference type="SAM" id="Phobius"/>
    </source>
</evidence>
<comment type="catalytic activity">
    <reaction evidence="1">
        <text>ATP + protein L-histidine = ADP + protein N-phospho-L-histidine.</text>
        <dbReference type="EC" id="2.7.13.3"/>
    </reaction>
</comment>
<dbReference type="Gene3D" id="3.30.450.20">
    <property type="entry name" value="PAS domain"/>
    <property type="match status" value="1"/>
</dbReference>
<dbReference type="RefSeq" id="WP_244887958.1">
    <property type="nucleotide sequence ID" value="NZ_FOUF01000002.1"/>
</dbReference>
<evidence type="ECO:0000259" key="9">
    <source>
        <dbReference type="PROSITE" id="PS50110"/>
    </source>
</evidence>
<dbReference type="EC" id="2.7.13.3" evidence="2"/>
<evidence type="ECO:0000256" key="1">
    <source>
        <dbReference type="ARBA" id="ARBA00000085"/>
    </source>
</evidence>
<dbReference type="PRINTS" id="PR00344">
    <property type="entry name" value="BCTRLSENSOR"/>
</dbReference>
<keyword evidence="7" id="KW-0472">Membrane</keyword>
<dbReference type="Pfam" id="PF00512">
    <property type="entry name" value="HisKA"/>
    <property type="match status" value="1"/>
</dbReference>
<dbReference type="SMART" id="SM00448">
    <property type="entry name" value="REC"/>
    <property type="match status" value="1"/>
</dbReference>
<reference evidence="10 11" key="1">
    <citation type="submission" date="2016-10" db="EMBL/GenBank/DDBJ databases">
        <authorList>
            <person name="de Groot N.N."/>
        </authorList>
    </citation>
    <scope>NUCLEOTIDE SEQUENCE [LARGE SCALE GENOMIC DNA]</scope>
    <source>
        <strain evidence="10 11">Nm146</strain>
    </source>
</reference>
<keyword evidence="11" id="KW-1185">Reference proteome</keyword>
<feature type="modified residue" description="4-aspartylphosphate" evidence="6">
    <location>
        <position position="626"/>
    </location>
</feature>
<dbReference type="PANTHER" id="PTHR43047">
    <property type="entry name" value="TWO-COMPONENT HISTIDINE PROTEIN KINASE"/>
    <property type="match status" value="1"/>
</dbReference>
<keyword evidence="7" id="KW-1133">Transmembrane helix</keyword>
<dbReference type="SUPFAM" id="SSF55874">
    <property type="entry name" value="ATPase domain of HSP90 chaperone/DNA topoisomerase II/histidine kinase"/>
    <property type="match status" value="1"/>
</dbReference>
<keyword evidence="7" id="KW-0812">Transmembrane</keyword>
<organism evidence="10 11">
    <name type="scientific">Nitrosomonas nitrosa</name>
    <dbReference type="NCBI Taxonomy" id="52442"/>
    <lineage>
        <taxon>Bacteria</taxon>
        <taxon>Pseudomonadati</taxon>
        <taxon>Pseudomonadota</taxon>
        <taxon>Betaproteobacteria</taxon>
        <taxon>Nitrosomonadales</taxon>
        <taxon>Nitrosomonadaceae</taxon>
        <taxon>Nitrosomonas</taxon>
    </lineage>
</organism>
<dbReference type="Pfam" id="PF00072">
    <property type="entry name" value="Response_reg"/>
    <property type="match status" value="1"/>
</dbReference>
<dbReference type="STRING" id="52442.SAMN05421880_102135"/>
<dbReference type="Gene3D" id="1.10.287.130">
    <property type="match status" value="1"/>
</dbReference>
<sequence length="702" mass="79314">MKTPENVAQKFQVEIEVERMRTATEQGIFMFLAVLVFTIVLVLVLWNNVSRYTLLTWFIALNAINFTRWAYLQFYRSRINPQNPSDIKKIKFFLLVGAATSGSCWGIANLLFIDEAQPYTLLVMSITTYFVSMGAILSWFNYMPAVIVFFIPTIGSLVIPLFTQGTDESFSFGFILTVSALCGLFGSFKIGRIYDSALRLSFENVALRLESEEKSLLLETALENMNQGISMSDREGKLRMWNRQFVDLLGPAGNNITVDTDIESILSELPLKMQSIQSAELRLNDGRIFQIRQTELQHGGRVLTYTDISDLIKRERALEKARKTAELANAAKTRFLAAASHDLRQPIHALSLFFAELSDRVREPENNILITQIDESIGAINSMLNALLDVSKLDAGVVKPKIANFKLATLFTKLESEFMPIALENRNRLKIRHTSISVRSDPTMLERILRNLIGNALRYTENGRVLVAARSRGDNVQIQVFDNGRGIPENQLDEIFIEFHQVSNPARDRRQGLGLGLAIVKRLANLLKHEIKVVSNLGRGSCFSITLPQARVVHEIHDVKLTNRPVVPSLTKYSILLLDDDMSVLEGMRRLLTHWGCRQVITALSSDEAFKQIDRYQVKPDLLIIDYRLAESESGIEVGKKIQSCFLYPLPVILLTGDTAPERLKEAIASGFRLLHKPVELPLLHSTIQELLDSDRENEKKS</sequence>
<protein>
    <recommendedName>
        <fullName evidence="2">histidine kinase</fullName>
        <ecNumber evidence="2">2.7.13.3</ecNumber>
    </recommendedName>
</protein>
<dbReference type="InterPro" id="IPR001789">
    <property type="entry name" value="Sig_transdc_resp-reg_receiver"/>
</dbReference>
<dbReference type="AlphaFoldDB" id="A0A1I4LMY3"/>
<dbReference type="GO" id="GO:0009927">
    <property type="term" value="F:histidine phosphotransfer kinase activity"/>
    <property type="evidence" value="ECO:0007669"/>
    <property type="project" value="TreeGrafter"/>
</dbReference>
<dbReference type="GO" id="GO:0000155">
    <property type="term" value="F:phosphorelay sensor kinase activity"/>
    <property type="evidence" value="ECO:0007669"/>
    <property type="project" value="InterPro"/>
</dbReference>
<evidence type="ECO:0000313" key="10">
    <source>
        <dbReference type="EMBL" id="SFL92173.1"/>
    </source>
</evidence>